<accession>A0ABQ2QHD8</accession>
<reference evidence="2" key="1">
    <citation type="journal article" date="2019" name="Int. J. Syst. Evol. Microbiol.">
        <title>The Global Catalogue of Microorganisms (GCM) 10K type strain sequencing project: providing services to taxonomists for standard genome sequencing and annotation.</title>
        <authorList>
            <consortium name="The Broad Institute Genomics Platform"/>
            <consortium name="The Broad Institute Genome Sequencing Center for Infectious Disease"/>
            <person name="Wu L."/>
            <person name="Ma J."/>
        </authorList>
    </citation>
    <scope>NUCLEOTIDE SEQUENCE [LARGE SCALE GENOMIC DNA]</scope>
    <source>
        <strain evidence="2">JCM 32305</strain>
    </source>
</reference>
<organism evidence="1 2">
    <name type="scientific">Shewanella ulleungensis</name>
    <dbReference type="NCBI Taxonomy" id="2282699"/>
    <lineage>
        <taxon>Bacteria</taxon>
        <taxon>Pseudomonadati</taxon>
        <taxon>Pseudomonadota</taxon>
        <taxon>Gammaproteobacteria</taxon>
        <taxon>Alteromonadales</taxon>
        <taxon>Shewanellaceae</taxon>
        <taxon>Shewanella</taxon>
    </lineage>
</organism>
<dbReference type="RefSeq" id="WP_188954284.1">
    <property type="nucleotide sequence ID" value="NZ_BMQW01000002.1"/>
</dbReference>
<dbReference type="Proteomes" id="UP000654004">
    <property type="component" value="Unassembled WGS sequence"/>
</dbReference>
<evidence type="ECO:0000313" key="1">
    <source>
        <dbReference type="EMBL" id="GGP80779.1"/>
    </source>
</evidence>
<proteinExistence type="predicted"/>
<comment type="caution">
    <text evidence="1">The sequence shown here is derived from an EMBL/GenBank/DDBJ whole genome shotgun (WGS) entry which is preliminary data.</text>
</comment>
<gene>
    <name evidence="1" type="ORF">GCM10009410_11940</name>
</gene>
<evidence type="ECO:0000313" key="2">
    <source>
        <dbReference type="Proteomes" id="UP000654004"/>
    </source>
</evidence>
<dbReference type="EMBL" id="BMQW01000002">
    <property type="protein sequence ID" value="GGP80779.1"/>
    <property type="molecule type" value="Genomic_DNA"/>
</dbReference>
<name>A0ABQ2QHD8_9GAMM</name>
<keyword evidence="2" id="KW-1185">Reference proteome</keyword>
<protein>
    <submittedName>
        <fullName evidence="1">Uncharacterized protein</fullName>
    </submittedName>
</protein>
<sequence length="378" mass="43378">MMMMFLKIIGMLVGLISSLLVFSVVCLVAINASDRTKSPNTLLVESWLKQQPVVSNSNGFEYVKAMLGTTEENKSNPQEATLSFSDQQTKLIRDFKEACHSADLNTCNEFFSSNSETINRAINAHQTNIDKYNVLVAMPDWQESDQSLIPHDKIRWSQLFQLRELSLLGTLNRQGTSTNKIDVDAAIAFLNKETHFWNNVYHSSRSLLSHMIVSGVLKEQLRFASTLAQSNHEGVKNINAWQSPFILSQNDFERIFSGEWLFGHNAMQQMVMEAQQDTAPFYEQWLAKMFIKPIDDDNLRAEYFVNMVKDPVSTDASLMLKKPEYCDDDNSLMQLWQLRYNPIGKVLSCTFYETDLKLRVVNMNNEIEHLRSNLMITQ</sequence>